<gene>
    <name evidence="1" type="ORF">METZ01_LOCUS186469</name>
</gene>
<reference evidence="1" key="1">
    <citation type="submission" date="2018-05" db="EMBL/GenBank/DDBJ databases">
        <authorList>
            <person name="Lanie J.A."/>
            <person name="Ng W.-L."/>
            <person name="Kazmierczak K.M."/>
            <person name="Andrzejewski T.M."/>
            <person name="Davidsen T.M."/>
            <person name="Wayne K.J."/>
            <person name="Tettelin H."/>
            <person name="Glass J.I."/>
            <person name="Rusch D."/>
            <person name="Podicherti R."/>
            <person name="Tsui H.-C.T."/>
            <person name="Winkler M.E."/>
        </authorList>
    </citation>
    <scope>NUCLEOTIDE SEQUENCE</scope>
</reference>
<dbReference type="AlphaFoldDB" id="A0A382D5Q3"/>
<sequence>MASNPNTPIHPSFDERISVRVEGQLPNFVKSDHPTFITFLEAYYEYMEQTGKPYEVIGNLRNYFNVDKTVDDYLQYFKKHFGKDIPEVVFANANKPHVIKRLRDFYRSKGSEKSFQFLFRLLYREEIEFYYPSVDMLRVSDGRYTKDKILRCIDTSGTSAVFNFTGKTITGGTSGTTGVVELVLKEQIGAFEVSTIYLSKVVGTFLSNETVTDGTNTFTLDSMVTGYTITNPGNGYSVDDNITITGGGAGAIGAQLLVETLSTGSVTVATIVAAGTGYVVGDKLTINNTDKLEIDGRTCSVLVKTVNGSGGITAIEFEHNGHGYKAIPTVS</sequence>
<evidence type="ECO:0000313" key="1">
    <source>
        <dbReference type="EMBL" id="SVB33615.1"/>
    </source>
</evidence>
<dbReference type="EMBL" id="UINC01037713">
    <property type="protein sequence ID" value="SVB33615.1"/>
    <property type="molecule type" value="Genomic_DNA"/>
</dbReference>
<name>A0A382D5Q3_9ZZZZ</name>
<proteinExistence type="predicted"/>
<organism evidence="1">
    <name type="scientific">marine metagenome</name>
    <dbReference type="NCBI Taxonomy" id="408172"/>
    <lineage>
        <taxon>unclassified sequences</taxon>
        <taxon>metagenomes</taxon>
        <taxon>ecological metagenomes</taxon>
    </lineage>
</organism>
<protein>
    <submittedName>
        <fullName evidence="1">Uncharacterized protein</fullName>
    </submittedName>
</protein>
<feature type="non-terminal residue" evidence="1">
    <location>
        <position position="331"/>
    </location>
</feature>
<accession>A0A382D5Q3</accession>